<dbReference type="SUPFAM" id="SSF103481">
    <property type="entry name" value="Multidrug resistance efflux transporter EmrE"/>
    <property type="match status" value="1"/>
</dbReference>
<dbReference type="RefSeq" id="WP_344168000.1">
    <property type="nucleotide sequence ID" value="NZ_BAAANC010000001.1"/>
</dbReference>
<evidence type="ECO:0000313" key="5">
    <source>
        <dbReference type="Proteomes" id="UP001500363"/>
    </source>
</evidence>
<feature type="transmembrane region" description="Helical" evidence="2">
    <location>
        <begin position="141"/>
        <end position="161"/>
    </location>
</feature>
<feature type="transmembrane region" description="Helical" evidence="2">
    <location>
        <begin position="31"/>
        <end position="49"/>
    </location>
</feature>
<comment type="similarity">
    <text evidence="1">Belongs to the EamA transporter family.</text>
</comment>
<keyword evidence="2" id="KW-0472">Membrane</keyword>
<dbReference type="InterPro" id="IPR000620">
    <property type="entry name" value="EamA_dom"/>
</dbReference>
<accession>A0ABP4KWY0</accession>
<feature type="domain" description="EamA" evidence="3">
    <location>
        <begin position="144"/>
        <end position="270"/>
    </location>
</feature>
<evidence type="ECO:0000256" key="1">
    <source>
        <dbReference type="ARBA" id="ARBA00007362"/>
    </source>
</evidence>
<sequence>MIALALLTVAAGCHATWNLLLKRSPLQGPGFVWLCAVLTAPVSLGLIAWRGLGPAWWAALVSMALHTAYAVTLQRAYGAGGFSIVYPVSRCTTPVLVTLAVIPWTGAPPPVTWLGGALVACGVLVMDRGSAAGPRANGRRLGRGVGLGLVVAACSCAYTLWDGFAITTLDVDLLSYLAVSNLAQVILLTAVVRPRKALQYWRSAVPVAVLTPASYGLVLVAMTLTSIETVAIGRTLNVVVGTLLGLLVLRERLTPLTTTGLAAIVGGVLLGASS</sequence>
<dbReference type="Proteomes" id="UP001500363">
    <property type="component" value="Unassembled WGS sequence"/>
</dbReference>
<dbReference type="Pfam" id="PF00892">
    <property type="entry name" value="EamA"/>
    <property type="match status" value="1"/>
</dbReference>
<organism evidence="4 5">
    <name type="scientific">Kribbella lupini</name>
    <dbReference type="NCBI Taxonomy" id="291602"/>
    <lineage>
        <taxon>Bacteria</taxon>
        <taxon>Bacillati</taxon>
        <taxon>Actinomycetota</taxon>
        <taxon>Actinomycetes</taxon>
        <taxon>Propionibacteriales</taxon>
        <taxon>Kribbellaceae</taxon>
        <taxon>Kribbella</taxon>
    </lineage>
</organism>
<name>A0ABP4KWY0_9ACTN</name>
<feature type="transmembrane region" description="Helical" evidence="2">
    <location>
        <begin position="204"/>
        <end position="225"/>
    </location>
</feature>
<keyword evidence="2" id="KW-0812">Transmembrane</keyword>
<keyword evidence="2" id="KW-1133">Transmembrane helix</keyword>
<keyword evidence="5" id="KW-1185">Reference proteome</keyword>
<comment type="caution">
    <text evidence="4">The sequence shown here is derived from an EMBL/GenBank/DDBJ whole genome shotgun (WGS) entry which is preliminary data.</text>
</comment>
<dbReference type="InterPro" id="IPR037185">
    <property type="entry name" value="EmrE-like"/>
</dbReference>
<feature type="transmembrane region" description="Helical" evidence="2">
    <location>
        <begin position="111"/>
        <end position="129"/>
    </location>
</feature>
<proteinExistence type="inferred from homology"/>
<gene>
    <name evidence="4" type="ORF">GCM10009741_02720</name>
</gene>
<protein>
    <submittedName>
        <fullName evidence="4">EamA family transporter</fullName>
    </submittedName>
</protein>
<feature type="transmembrane region" description="Helical" evidence="2">
    <location>
        <begin position="173"/>
        <end position="192"/>
    </location>
</feature>
<evidence type="ECO:0000313" key="4">
    <source>
        <dbReference type="EMBL" id="GAA1509344.1"/>
    </source>
</evidence>
<evidence type="ECO:0000259" key="3">
    <source>
        <dbReference type="Pfam" id="PF00892"/>
    </source>
</evidence>
<feature type="transmembrane region" description="Helical" evidence="2">
    <location>
        <begin position="231"/>
        <end position="249"/>
    </location>
</feature>
<reference evidence="5" key="1">
    <citation type="journal article" date="2019" name="Int. J. Syst. Evol. Microbiol.">
        <title>The Global Catalogue of Microorganisms (GCM) 10K type strain sequencing project: providing services to taxonomists for standard genome sequencing and annotation.</title>
        <authorList>
            <consortium name="The Broad Institute Genomics Platform"/>
            <consortium name="The Broad Institute Genome Sequencing Center for Infectious Disease"/>
            <person name="Wu L."/>
            <person name="Ma J."/>
        </authorList>
    </citation>
    <scope>NUCLEOTIDE SEQUENCE [LARGE SCALE GENOMIC DNA]</scope>
    <source>
        <strain evidence="5">JCM 14303</strain>
    </source>
</reference>
<dbReference type="Gene3D" id="1.10.3730.20">
    <property type="match status" value="1"/>
</dbReference>
<dbReference type="EMBL" id="BAAANC010000001">
    <property type="protein sequence ID" value="GAA1509344.1"/>
    <property type="molecule type" value="Genomic_DNA"/>
</dbReference>
<feature type="transmembrane region" description="Helical" evidence="2">
    <location>
        <begin position="56"/>
        <end position="77"/>
    </location>
</feature>
<evidence type="ECO:0000256" key="2">
    <source>
        <dbReference type="SAM" id="Phobius"/>
    </source>
</evidence>